<feature type="transmembrane region" description="Helical" evidence="2">
    <location>
        <begin position="486"/>
        <end position="507"/>
    </location>
</feature>
<keyword evidence="4" id="KW-1185">Reference proteome</keyword>
<comment type="caution">
    <text evidence="3">The sequence shown here is derived from an EMBL/GenBank/DDBJ whole genome shotgun (WGS) entry which is preliminary data.</text>
</comment>
<feature type="transmembrane region" description="Helical" evidence="2">
    <location>
        <begin position="203"/>
        <end position="222"/>
    </location>
</feature>
<name>A0AB34ILY8_PRYPA</name>
<dbReference type="Gene3D" id="1.20.1250.20">
    <property type="entry name" value="MFS general substrate transporter like domains"/>
    <property type="match status" value="1"/>
</dbReference>
<accession>A0AB34ILY8</accession>
<feature type="transmembrane region" description="Helical" evidence="2">
    <location>
        <begin position="462"/>
        <end position="480"/>
    </location>
</feature>
<feature type="region of interest" description="Disordered" evidence="1">
    <location>
        <begin position="1"/>
        <end position="28"/>
    </location>
</feature>
<feature type="transmembrane region" description="Helical" evidence="2">
    <location>
        <begin position="234"/>
        <end position="253"/>
    </location>
</feature>
<evidence type="ECO:0000313" key="4">
    <source>
        <dbReference type="Proteomes" id="UP001515480"/>
    </source>
</evidence>
<feature type="transmembrane region" description="Helical" evidence="2">
    <location>
        <begin position="259"/>
        <end position="278"/>
    </location>
</feature>
<keyword evidence="2" id="KW-0812">Transmembrane</keyword>
<keyword evidence="2" id="KW-0472">Membrane</keyword>
<evidence type="ECO:0000256" key="1">
    <source>
        <dbReference type="SAM" id="MobiDB-lite"/>
    </source>
</evidence>
<dbReference type="Proteomes" id="UP001515480">
    <property type="component" value="Unassembled WGS sequence"/>
</dbReference>
<evidence type="ECO:0000256" key="2">
    <source>
        <dbReference type="SAM" id="Phobius"/>
    </source>
</evidence>
<feature type="transmembrane region" description="Helical" evidence="2">
    <location>
        <begin position="519"/>
        <end position="543"/>
    </location>
</feature>
<evidence type="ECO:0000313" key="3">
    <source>
        <dbReference type="EMBL" id="KAL1502909.1"/>
    </source>
</evidence>
<feature type="transmembrane region" description="Helical" evidence="2">
    <location>
        <begin position="437"/>
        <end position="455"/>
    </location>
</feature>
<feature type="transmembrane region" description="Helical" evidence="2">
    <location>
        <begin position="549"/>
        <end position="570"/>
    </location>
</feature>
<gene>
    <name evidence="3" type="ORF">AB1Y20_010982</name>
</gene>
<feature type="compositionally biased region" description="Low complexity" evidence="1">
    <location>
        <begin position="1"/>
        <end position="14"/>
    </location>
</feature>
<dbReference type="InterPro" id="IPR011701">
    <property type="entry name" value="MFS"/>
</dbReference>
<feature type="transmembrane region" description="Helical" evidence="2">
    <location>
        <begin position="394"/>
        <end position="417"/>
    </location>
</feature>
<organism evidence="3 4">
    <name type="scientific">Prymnesium parvum</name>
    <name type="common">Toxic golden alga</name>
    <dbReference type="NCBI Taxonomy" id="97485"/>
    <lineage>
        <taxon>Eukaryota</taxon>
        <taxon>Haptista</taxon>
        <taxon>Haptophyta</taxon>
        <taxon>Prymnesiophyceae</taxon>
        <taxon>Prymnesiales</taxon>
        <taxon>Prymnesiaceae</taxon>
        <taxon>Prymnesium</taxon>
    </lineage>
</organism>
<sequence length="587" mass="61893">MASPDTTPHTLHFPLLPPHSERDASPSFRTDSRAVYTPYLGASAEISSFPHFASCVHCAAPLGPAEARWGTGLCDACYGRCERACQLCSGELALQQLHWMSGLCDGCYDTRAKQCAACDARLSFARLRRRSPRCEACADERRPAAEPRAAKGVGAAFGGFEAGVKVAIGSQFIFYLAPGIMVPSLYVEIQAARALSPAAAASSYSFVLMTCTAVAMAAPVPLGLWAEARGEREVYAGVTLIATFAALSLAYASDVYLFALSWGLLSAPLALRGVRYAYFARSVRPDDLSAAGMLASAAGLLGSLVGPVLAAVAKNSFFCAALTASLAHAVCAVALAAWLPEKSRGGRRADEAAEALEQACDKCGAGLAEHEKVYGTSLCNECYDNWFRHFKRRVLFCFCGVAGLLELSMNMGVVAAFQPLAVEQFGWGTEQIAAVNFLSSAASIVVSVSLAHLRLPEFEQSAAAAALYFLSVLCFSFPPLAEWRLVVGLVLGLKAQILFMAPFTAAFSRLIGGSRVTNALTTVLCIAPMIGAAIGTALSPVVLPSAGSFVFLGCCCAPCLVAALVMLCGWRALRRRDINGNAIGPAR</sequence>
<dbReference type="AlphaFoldDB" id="A0AB34ILY8"/>
<feature type="transmembrane region" description="Helical" evidence="2">
    <location>
        <begin position="290"/>
        <end position="309"/>
    </location>
</feature>
<dbReference type="InterPro" id="IPR036259">
    <property type="entry name" value="MFS_trans_sf"/>
</dbReference>
<dbReference type="Pfam" id="PF07690">
    <property type="entry name" value="MFS_1"/>
    <property type="match status" value="1"/>
</dbReference>
<proteinExistence type="predicted"/>
<protein>
    <recommendedName>
        <fullName evidence="5">Major facilitator superfamily (MFS) profile domain-containing protein</fullName>
    </recommendedName>
</protein>
<feature type="transmembrane region" description="Helical" evidence="2">
    <location>
        <begin position="315"/>
        <end position="339"/>
    </location>
</feature>
<dbReference type="EMBL" id="JBGBPQ010000022">
    <property type="protein sequence ID" value="KAL1502909.1"/>
    <property type="molecule type" value="Genomic_DNA"/>
</dbReference>
<evidence type="ECO:0008006" key="5">
    <source>
        <dbReference type="Google" id="ProtNLM"/>
    </source>
</evidence>
<reference evidence="3 4" key="1">
    <citation type="journal article" date="2024" name="Science">
        <title>Giant polyketide synthase enzymes in the biosynthesis of giant marine polyether toxins.</title>
        <authorList>
            <person name="Fallon T.R."/>
            <person name="Shende V.V."/>
            <person name="Wierzbicki I.H."/>
            <person name="Pendleton A.L."/>
            <person name="Watervoot N.F."/>
            <person name="Auber R.P."/>
            <person name="Gonzalez D.J."/>
            <person name="Wisecaver J.H."/>
            <person name="Moore B.S."/>
        </authorList>
    </citation>
    <scope>NUCLEOTIDE SEQUENCE [LARGE SCALE GENOMIC DNA]</scope>
    <source>
        <strain evidence="3 4">12B1</strain>
    </source>
</reference>
<dbReference type="SUPFAM" id="SSF103473">
    <property type="entry name" value="MFS general substrate transporter"/>
    <property type="match status" value="1"/>
</dbReference>
<dbReference type="GO" id="GO:0022857">
    <property type="term" value="F:transmembrane transporter activity"/>
    <property type="evidence" value="ECO:0007669"/>
    <property type="project" value="InterPro"/>
</dbReference>
<keyword evidence="2" id="KW-1133">Transmembrane helix</keyword>